<accession>A0A9P6AFK6</accession>
<reference evidence="2" key="1">
    <citation type="journal article" date="2020" name="Nat. Commun.">
        <title>Large-scale genome sequencing of mycorrhizal fungi provides insights into the early evolution of symbiotic traits.</title>
        <authorList>
            <person name="Miyauchi S."/>
            <person name="Kiss E."/>
            <person name="Kuo A."/>
            <person name="Drula E."/>
            <person name="Kohler A."/>
            <person name="Sanchez-Garcia M."/>
            <person name="Morin E."/>
            <person name="Andreopoulos B."/>
            <person name="Barry K.W."/>
            <person name="Bonito G."/>
            <person name="Buee M."/>
            <person name="Carver A."/>
            <person name="Chen C."/>
            <person name="Cichocki N."/>
            <person name="Clum A."/>
            <person name="Culley D."/>
            <person name="Crous P.W."/>
            <person name="Fauchery L."/>
            <person name="Girlanda M."/>
            <person name="Hayes R.D."/>
            <person name="Keri Z."/>
            <person name="LaButti K."/>
            <person name="Lipzen A."/>
            <person name="Lombard V."/>
            <person name="Magnuson J."/>
            <person name="Maillard F."/>
            <person name="Murat C."/>
            <person name="Nolan M."/>
            <person name="Ohm R.A."/>
            <person name="Pangilinan J."/>
            <person name="Pereira M.F."/>
            <person name="Perotto S."/>
            <person name="Peter M."/>
            <person name="Pfister S."/>
            <person name="Riley R."/>
            <person name="Sitrit Y."/>
            <person name="Stielow J.B."/>
            <person name="Szollosi G."/>
            <person name="Zifcakova L."/>
            <person name="Stursova M."/>
            <person name="Spatafora J.W."/>
            <person name="Tedersoo L."/>
            <person name="Vaario L.M."/>
            <person name="Yamada A."/>
            <person name="Yan M."/>
            <person name="Wang P."/>
            <person name="Xu J."/>
            <person name="Bruns T."/>
            <person name="Baldrian P."/>
            <person name="Vilgalys R."/>
            <person name="Dunand C."/>
            <person name="Henrissat B."/>
            <person name="Grigoriev I.V."/>
            <person name="Hibbett D."/>
            <person name="Nagy L.G."/>
            <person name="Martin F.M."/>
        </authorList>
    </citation>
    <scope>NUCLEOTIDE SEQUENCE</scope>
    <source>
        <strain evidence="2">UP504</strain>
    </source>
</reference>
<organism evidence="2 3">
    <name type="scientific">Hydnum rufescens UP504</name>
    <dbReference type="NCBI Taxonomy" id="1448309"/>
    <lineage>
        <taxon>Eukaryota</taxon>
        <taxon>Fungi</taxon>
        <taxon>Dikarya</taxon>
        <taxon>Basidiomycota</taxon>
        <taxon>Agaricomycotina</taxon>
        <taxon>Agaricomycetes</taxon>
        <taxon>Cantharellales</taxon>
        <taxon>Hydnaceae</taxon>
        <taxon>Hydnum</taxon>
    </lineage>
</organism>
<feature type="compositionally biased region" description="Polar residues" evidence="1">
    <location>
        <begin position="255"/>
        <end position="264"/>
    </location>
</feature>
<evidence type="ECO:0000313" key="3">
    <source>
        <dbReference type="Proteomes" id="UP000886523"/>
    </source>
</evidence>
<comment type="caution">
    <text evidence="2">The sequence shown here is derived from an EMBL/GenBank/DDBJ whole genome shotgun (WGS) entry which is preliminary data.</text>
</comment>
<proteinExistence type="predicted"/>
<dbReference type="Proteomes" id="UP000886523">
    <property type="component" value="Unassembled WGS sequence"/>
</dbReference>
<feature type="region of interest" description="Disordered" evidence="1">
    <location>
        <begin position="255"/>
        <end position="276"/>
    </location>
</feature>
<dbReference type="EMBL" id="MU129182">
    <property type="protein sequence ID" value="KAF9504972.1"/>
    <property type="molecule type" value="Genomic_DNA"/>
</dbReference>
<sequence>MYAGCWADFDRVDSSGHQGWYHHYAVMMLKKYNKGSFGFPFCTAVHSGKELTYMTTHPLQQTSEEKRDSQLDCTKAACAKQNWVTSMHYNWPKFEYLGGMYVFIIYLYEACAAPNWAFFRAWKVPALSSILTSIWRRPKQVPSLYLKNAPTRLRTKYEGTHSHPGPKTQLSTTYRMTPATPALAGFLPLPNSPSEEHTDKARVKYGGTCSHPGPQPLCIPNPYNDESSTALHTCFGGCVAILGPFSLCETNPKNAQTTSTTKYGSAQPPKTPTRTLYDNKTSTAPHTHFGGDLHYVIPDLTNAQARLRAKHRSAQPPDCPTLKYPQPTRRQIKYGARHPLWRVFGTIR</sequence>
<keyword evidence="3" id="KW-1185">Reference proteome</keyword>
<gene>
    <name evidence="2" type="ORF">BS47DRAFT_1368418</name>
</gene>
<dbReference type="AlphaFoldDB" id="A0A9P6AFK6"/>
<protein>
    <submittedName>
        <fullName evidence="2">Uncharacterized protein</fullName>
    </submittedName>
</protein>
<name>A0A9P6AFK6_9AGAM</name>
<evidence type="ECO:0000256" key="1">
    <source>
        <dbReference type="SAM" id="MobiDB-lite"/>
    </source>
</evidence>
<evidence type="ECO:0000313" key="2">
    <source>
        <dbReference type="EMBL" id="KAF9504972.1"/>
    </source>
</evidence>